<evidence type="ECO:0000256" key="1">
    <source>
        <dbReference type="SAM" id="MobiDB-lite"/>
    </source>
</evidence>
<dbReference type="Proteomes" id="UP000596661">
    <property type="component" value="Chromosome 5"/>
</dbReference>
<dbReference type="Gramene" id="evm.model.05.511">
    <property type="protein sequence ID" value="cds.evm.model.05.511"/>
    <property type="gene ID" value="evm.TU.05.511"/>
</dbReference>
<reference evidence="2" key="1">
    <citation type="submission" date="2018-11" db="EMBL/GenBank/DDBJ databases">
        <authorList>
            <person name="Grassa J C."/>
        </authorList>
    </citation>
    <scope>NUCLEOTIDE SEQUENCE [LARGE SCALE GENOMIC DNA]</scope>
</reference>
<sequence length="105" mass="11656">MEKMMARMQANFSDIDKDSEEDASEEPIYKEKRANPTDVGTLAPTKDKGKAKVGEPQTKTVLLPPKINMNITNQPLRTKKAANAYRLECLSALRGPIVHNNMLGT</sequence>
<name>A0A803PQQ3_CANSA</name>
<protein>
    <submittedName>
        <fullName evidence="2">Uncharacterized protein</fullName>
    </submittedName>
</protein>
<feature type="region of interest" description="Disordered" evidence="1">
    <location>
        <begin position="1"/>
        <end position="60"/>
    </location>
</feature>
<evidence type="ECO:0000313" key="3">
    <source>
        <dbReference type="Proteomes" id="UP000596661"/>
    </source>
</evidence>
<dbReference type="EMBL" id="UZAU01000426">
    <property type="status" value="NOT_ANNOTATED_CDS"/>
    <property type="molecule type" value="Genomic_DNA"/>
</dbReference>
<organism evidence="2 3">
    <name type="scientific">Cannabis sativa</name>
    <name type="common">Hemp</name>
    <name type="synonym">Marijuana</name>
    <dbReference type="NCBI Taxonomy" id="3483"/>
    <lineage>
        <taxon>Eukaryota</taxon>
        <taxon>Viridiplantae</taxon>
        <taxon>Streptophyta</taxon>
        <taxon>Embryophyta</taxon>
        <taxon>Tracheophyta</taxon>
        <taxon>Spermatophyta</taxon>
        <taxon>Magnoliopsida</taxon>
        <taxon>eudicotyledons</taxon>
        <taxon>Gunneridae</taxon>
        <taxon>Pentapetalae</taxon>
        <taxon>rosids</taxon>
        <taxon>fabids</taxon>
        <taxon>Rosales</taxon>
        <taxon>Cannabaceae</taxon>
        <taxon>Cannabis</taxon>
    </lineage>
</organism>
<dbReference type="AlphaFoldDB" id="A0A803PQQ3"/>
<accession>A0A803PQQ3</accession>
<evidence type="ECO:0000313" key="2">
    <source>
        <dbReference type="EnsemblPlants" id="cds.evm.model.05.511"/>
    </source>
</evidence>
<proteinExistence type="predicted"/>
<keyword evidence="3" id="KW-1185">Reference proteome</keyword>
<dbReference type="EnsemblPlants" id="evm.model.05.511">
    <property type="protein sequence ID" value="cds.evm.model.05.511"/>
    <property type="gene ID" value="evm.TU.05.511"/>
</dbReference>
<reference evidence="2" key="2">
    <citation type="submission" date="2021-03" db="UniProtKB">
        <authorList>
            <consortium name="EnsemblPlants"/>
        </authorList>
    </citation>
    <scope>IDENTIFICATION</scope>
</reference>